<organism evidence="2 3">
    <name type="scientific">Congregibacter litoralis KT71</name>
    <dbReference type="NCBI Taxonomy" id="314285"/>
    <lineage>
        <taxon>Bacteria</taxon>
        <taxon>Pseudomonadati</taxon>
        <taxon>Pseudomonadota</taxon>
        <taxon>Gammaproteobacteria</taxon>
        <taxon>Cellvibrionales</taxon>
        <taxon>Halieaceae</taxon>
        <taxon>Congregibacter</taxon>
    </lineage>
</organism>
<feature type="domain" description="Glycosyl transferase family 25" evidence="1">
    <location>
        <begin position="22"/>
        <end position="190"/>
    </location>
</feature>
<dbReference type="Proteomes" id="UP000019205">
    <property type="component" value="Chromosome"/>
</dbReference>
<keyword evidence="3" id="KW-1185">Reference proteome</keyword>
<dbReference type="CDD" id="cd06532">
    <property type="entry name" value="Glyco_transf_25"/>
    <property type="match status" value="1"/>
</dbReference>
<evidence type="ECO:0000313" key="3">
    <source>
        <dbReference type="Proteomes" id="UP000019205"/>
    </source>
</evidence>
<dbReference type="eggNOG" id="COG3306">
    <property type="taxonomic scope" value="Bacteria"/>
</dbReference>
<dbReference type="STRING" id="314285.KT71_002692"/>
<reference evidence="2 3" key="1">
    <citation type="journal article" date="2007" name="Proc. Natl. Acad. Sci. U.S.A.">
        <title>Characterization of a marine gammaproteobacterium capable of aerobic anoxygenic photosynthesis.</title>
        <authorList>
            <person name="Fuchs B.M."/>
            <person name="Spring S."/>
            <person name="Teeling H."/>
            <person name="Quast C."/>
            <person name="Wulf J."/>
            <person name="Schattenhofer M."/>
            <person name="Yan S."/>
            <person name="Ferriera S."/>
            <person name="Johnson J."/>
            <person name="Glockner F.O."/>
            <person name="Amann R."/>
        </authorList>
    </citation>
    <scope>NUCLEOTIDE SEQUENCE [LARGE SCALE GENOMIC DNA]</scope>
    <source>
        <strain evidence="2">KT71</strain>
    </source>
</reference>
<dbReference type="EMBL" id="AAOA02000003">
    <property type="protein sequence ID" value="ESZ89332.1"/>
    <property type="molecule type" value="Genomic_DNA"/>
</dbReference>
<reference evidence="2 3" key="2">
    <citation type="journal article" date="2009" name="PLoS ONE">
        <title>The photosynthetic apparatus and its regulation in the aerobic gammaproteobacterium Congregibacter litoralis gen. nov., sp. nov.</title>
        <authorList>
            <person name="Spring S."/>
            <person name="Lunsdorf H."/>
            <person name="Fuchs B.M."/>
            <person name="Tindall B.J."/>
        </authorList>
    </citation>
    <scope>NUCLEOTIDE SEQUENCE [LARGE SCALE GENOMIC DNA]</scope>
    <source>
        <strain evidence="2">KT71</strain>
    </source>
</reference>
<dbReference type="GO" id="GO:0016740">
    <property type="term" value="F:transferase activity"/>
    <property type="evidence" value="ECO:0007669"/>
    <property type="project" value="UniProtKB-KW"/>
</dbReference>
<protein>
    <submittedName>
        <fullName evidence="2">Glycosyltransferase involved in LPS biosynthesis</fullName>
    </submittedName>
</protein>
<name>V7HUW8_9GAMM</name>
<gene>
    <name evidence="2" type="ORF">KT71_002692</name>
</gene>
<comment type="caution">
    <text evidence="2">The sequence shown here is derived from an EMBL/GenBank/DDBJ whole genome shotgun (WGS) entry which is preliminary data.</text>
</comment>
<evidence type="ECO:0000313" key="2">
    <source>
        <dbReference type="EMBL" id="ESZ89332.1"/>
    </source>
</evidence>
<dbReference type="InterPro" id="IPR002654">
    <property type="entry name" value="Glyco_trans_25"/>
</dbReference>
<accession>V7HUW8</accession>
<dbReference type="Pfam" id="PF01755">
    <property type="entry name" value="Glyco_transf_25"/>
    <property type="match status" value="1"/>
</dbReference>
<dbReference type="OrthoDB" id="9816113at2"/>
<evidence type="ECO:0000259" key="1">
    <source>
        <dbReference type="Pfam" id="PF01755"/>
    </source>
</evidence>
<keyword evidence="2" id="KW-0808">Transferase</keyword>
<dbReference type="AlphaFoldDB" id="V7HUW8"/>
<dbReference type="RefSeq" id="WP_023660040.1">
    <property type="nucleotide sequence ID" value="NZ_CM002299.1"/>
</dbReference>
<sequence length="274" mass="30998">MSIVEPAKLQRTHHCERVPARVINLRSEATRRTRILGDLEAAGGFRVSLVEAVDGKLLPDDDLLRNTSVQEILNRSGRRMTRGEIGCSLSHRAAYHDLLDSSDPWTLVLEDDAKLDTDAAAVLAAADPWLTDTHPRLLLLTPLRGFLRKSGVPLTNRVQRVQVTRAWDGAGYALNRAAAAVLAELNTPVSLMADDWIAYRGRSNLELAGVDPFVVWQGASIRSTMEAERIVSRTSKQRTLMYRLQRLQQNVRRVVLERLWWRPFWGHDTHRSRD</sequence>
<proteinExistence type="predicted"/>
<dbReference type="HOGENOM" id="CLU_071269_4_0_6"/>